<evidence type="ECO:0000313" key="3">
    <source>
        <dbReference type="Proteomes" id="UP001596201"/>
    </source>
</evidence>
<protein>
    <recommendedName>
        <fullName evidence="1">DUF7979 domain-containing protein</fullName>
    </recommendedName>
</protein>
<dbReference type="EMBL" id="JBHSKX010000002">
    <property type="protein sequence ID" value="MFC5368484.1"/>
    <property type="molecule type" value="Genomic_DNA"/>
</dbReference>
<keyword evidence="3" id="KW-1185">Reference proteome</keyword>
<comment type="caution">
    <text evidence="2">The sequence shown here is derived from an EMBL/GenBank/DDBJ whole genome shotgun (WGS) entry which is preliminary data.</text>
</comment>
<dbReference type="InterPro" id="IPR058285">
    <property type="entry name" value="DUF7979"/>
</dbReference>
<dbReference type="AlphaFoldDB" id="A0ABD5REN4"/>
<dbReference type="Proteomes" id="UP001596201">
    <property type="component" value="Unassembled WGS sequence"/>
</dbReference>
<feature type="domain" description="DUF7979" evidence="1">
    <location>
        <begin position="8"/>
        <end position="68"/>
    </location>
</feature>
<sequence length="70" mass="7575">MTHQRPIFRLRQLDSVPADATVHHYDELDEPTQTAISSAVGSGRAFSPEASTRVGPGDVVVFTGYFKVSA</sequence>
<gene>
    <name evidence="2" type="ORF">ACFPJ5_16265</name>
</gene>
<accession>A0ABD5REN4</accession>
<dbReference type="Pfam" id="PF25934">
    <property type="entry name" value="DUF7979"/>
    <property type="match status" value="1"/>
</dbReference>
<name>A0ABD5REN4_9EURY</name>
<evidence type="ECO:0000313" key="2">
    <source>
        <dbReference type="EMBL" id="MFC5368484.1"/>
    </source>
</evidence>
<organism evidence="2 3">
    <name type="scientific">Salinirubrum litoreum</name>
    <dbReference type="NCBI Taxonomy" id="1126234"/>
    <lineage>
        <taxon>Archaea</taxon>
        <taxon>Methanobacteriati</taxon>
        <taxon>Methanobacteriota</taxon>
        <taxon>Stenosarchaea group</taxon>
        <taxon>Halobacteria</taxon>
        <taxon>Halobacteriales</taxon>
        <taxon>Haloferacaceae</taxon>
        <taxon>Salinirubrum</taxon>
    </lineage>
</organism>
<evidence type="ECO:0000259" key="1">
    <source>
        <dbReference type="Pfam" id="PF25934"/>
    </source>
</evidence>
<proteinExistence type="predicted"/>
<dbReference type="RefSeq" id="WP_227230759.1">
    <property type="nucleotide sequence ID" value="NZ_JAJCVJ010000002.1"/>
</dbReference>
<reference evidence="2 3" key="1">
    <citation type="journal article" date="2019" name="Int. J. Syst. Evol. Microbiol.">
        <title>The Global Catalogue of Microorganisms (GCM) 10K type strain sequencing project: providing services to taxonomists for standard genome sequencing and annotation.</title>
        <authorList>
            <consortium name="The Broad Institute Genomics Platform"/>
            <consortium name="The Broad Institute Genome Sequencing Center for Infectious Disease"/>
            <person name="Wu L."/>
            <person name="Ma J."/>
        </authorList>
    </citation>
    <scope>NUCLEOTIDE SEQUENCE [LARGE SCALE GENOMIC DNA]</scope>
    <source>
        <strain evidence="2 3">CGMCC 1.12237</strain>
    </source>
</reference>